<dbReference type="InterPro" id="IPR013083">
    <property type="entry name" value="Znf_RING/FYVE/PHD"/>
</dbReference>
<evidence type="ECO:0000256" key="8">
    <source>
        <dbReference type="ARBA" id="ARBA00022692"/>
    </source>
</evidence>
<keyword evidence="19" id="KW-0862">Zinc</keyword>
<proteinExistence type="inferred from homology"/>
<keyword evidence="9" id="KW-0276">Fatty acid metabolism</keyword>
<evidence type="ECO:0000256" key="4">
    <source>
        <dbReference type="ARBA" id="ARBA00019474"/>
    </source>
</evidence>
<evidence type="ECO:0000256" key="2">
    <source>
        <dbReference type="ARBA" id="ARBA00007409"/>
    </source>
</evidence>
<evidence type="ECO:0000256" key="11">
    <source>
        <dbReference type="ARBA" id="ARBA00023098"/>
    </source>
</evidence>
<evidence type="ECO:0000256" key="7">
    <source>
        <dbReference type="ARBA" id="ARBA00022585"/>
    </source>
</evidence>
<gene>
    <name evidence="23" type="ORF">MUK42_21577</name>
</gene>
<evidence type="ECO:0000313" key="23">
    <source>
        <dbReference type="EMBL" id="URE04947.1"/>
    </source>
</evidence>
<evidence type="ECO:0000256" key="5">
    <source>
        <dbReference type="ARBA" id="ARBA00022501"/>
    </source>
</evidence>
<dbReference type="InterPro" id="IPR001841">
    <property type="entry name" value="Znf_RING"/>
</dbReference>
<feature type="compositionally biased region" description="Low complexity" evidence="20">
    <location>
        <begin position="442"/>
        <end position="462"/>
    </location>
</feature>
<comment type="catalytic activity">
    <reaction evidence="16">
        <text>prostaglandin H2 = prostaglandin E2</text>
        <dbReference type="Rhea" id="RHEA:12893"/>
        <dbReference type="ChEBI" id="CHEBI:57405"/>
        <dbReference type="ChEBI" id="CHEBI:606564"/>
        <dbReference type="EC" id="5.3.99.3"/>
    </reaction>
    <physiologicalReaction direction="left-to-right" evidence="16">
        <dbReference type="Rhea" id="RHEA:12894"/>
    </physiologicalReaction>
</comment>
<dbReference type="PROSITE" id="PS50404">
    <property type="entry name" value="GST_NTER"/>
    <property type="match status" value="1"/>
</dbReference>
<evidence type="ECO:0000256" key="12">
    <source>
        <dbReference type="ARBA" id="ARBA00023136"/>
    </source>
</evidence>
<dbReference type="InterPro" id="IPR034335">
    <property type="entry name" value="PGES2_C"/>
</dbReference>
<dbReference type="InterPro" id="IPR040079">
    <property type="entry name" value="Glutathione_S-Trfase"/>
</dbReference>
<dbReference type="InterPro" id="IPR036249">
    <property type="entry name" value="Thioredoxin-like_sf"/>
</dbReference>
<dbReference type="GO" id="GO:0050220">
    <property type="term" value="F:prostaglandin-E synthase activity"/>
    <property type="evidence" value="ECO:0007669"/>
    <property type="project" value="UniProtKB-EC"/>
</dbReference>
<dbReference type="Pfam" id="PF13920">
    <property type="entry name" value="zf-C3HC4_3"/>
    <property type="match status" value="1"/>
</dbReference>
<evidence type="ECO:0000256" key="19">
    <source>
        <dbReference type="PROSITE-ProRule" id="PRU00175"/>
    </source>
</evidence>
<evidence type="ECO:0000256" key="9">
    <source>
        <dbReference type="ARBA" id="ARBA00022832"/>
    </source>
</evidence>
<evidence type="ECO:0000313" key="24">
    <source>
        <dbReference type="Proteomes" id="UP001055439"/>
    </source>
</evidence>
<keyword evidence="12" id="KW-0472">Membrane</keyword>
<dbReference type="PROSITE" id="PS50089">
    <property type="entry name" value="ZF_RING_2"/>
    <property type="match status" value="1"/>
</dbReference>
<dbReference type="InterPro" id="IPR011767">
    <property type="entry name" value="GLR_AS"/>
</dbReference>
<dbReference type="InterPro" id="IPR034334">
    <property type="entry name" value="PGES2"/>
</dbReference>
<comment type="pathway">
    <text evidence="1">Lipid metabolism; prostaglandin biosynthesis.</text>
</comment>
<keyword evidence="19" id="KW-0863">Zinc-finger</keyword>
<dbReference type="AlphaFoldDB" id="A0A9E7G2W5"/>
<keyword evidence="8" id="KW-0812">Transmembrane</keyword>
<feature type="domain" description="GST N-terminal" evidence="22">
    <location>
        <begin position="98"/>
        <end position="174"/>
    </location>
</feature>
<keyword evidence="19" id="KW-0479">Metal-binding</keyword>
<evidence type="ECO:0000256" key="3">
    <source>
        <dbReference type="ARBA" id="ARBA00012203"/>
    </source>
</evidence>
<keyword evidence="6" id="KW-0444">Lipid biosynthesis</keyword>
<evidence type="ECO:0000256" key="6">
    <source>
        <dbReference type="ARBA" id="ARBA00022516"/>
    </source>
</evidence>
<dbReference type="InterPro" id="IPR036282">
    <property type="entry name" value="Glutathione-S-Trfase_C_sf"/>
</dbReference>
<sequence length="649" mass="71937">MGRVAHGLIARSLLRRNLAPPPFSSSAAAAQRTVPIASSCGTASDVATSPRLRWRLFSLPVAPSRSVSVGLAGALSFSLTLVTAAEAKEPPPPGLIPKDVVIYQYEACPFCNKVKAFLDYHDVPYKVVEVNPLSKKEIKWSDYKKVPILVVDGEQLIESSDIVKKLSQRFRPENSIIDEEETKWLRWVDDHLVHMLSPNIYRTTSEALESFDYIAKHGNFSMTERFTVKYAGAAIMYMVSKKLKKKYNITDERAALYEAAQTWTTALDGRDFLGGAKPNLADLAVFGVLRPIRYLRAGKDLVENTKIGEWHDKRSCSMRNHASTGTKMKGREDGEQFQMMLEIKEEAMTTALEAKISVSESRAGEAPHRFCTTNSCVDPASVSPFDFMAIQAPLPFFYSSGSSLDGMMEGGGRLSGDPCQSFQQQQQQMAIMPWPLRPPPATSTTGFPLLSSSTSGPSVSMDPSSHLIQRLLEKQGDEIDQFLRQQSDMLVAELRQQAKRHTAAMVRSLQAKASFLLRQRDEELAKANKVGVELELRLKSAEEDRARWQIVAMENEAMAISLHNTLEQVREPCFSTTNAVPTEEAAAPEPTARMSSTTPGRCRVCEHRDACVVLLPCSHLCCCAPCASFLEGCPLCRSVKRGSVEVFWE</sequence>
<reference evidence="23" key="1">
    <citation type="submission" date="2022-05" db="EMBL/GenBank/DDBJ databases">
        <title>The Musa troglodytarum L. genome provides insights into the mechanism of non-climacteric behaviour and enrichment of carotenoids.</title>
        <authorList>
            <person name="Wang J."/>
        </authorList>
    </citation>
    <scope>NUCLEOTIDE SEQUENCE</scope>
    <source>
        <tissue evidence="23">Leaf</tissue>
    </source>
</reference>
<dbReference type="Pfam" id="PF13417">
    <property type="entry name" value="GST_N_3"/>
    <property type="match status" value="1"/>
</dbReference>
<keyword evidence="14" id="KW-0413">Isomerase</keyword>
<evidence type="ECO:0000259" key="22">
    <source>
        <dbReference type="PROSITE" id="PS50404"/>
    </source>
</evidence>
<evidence type="ECO:0000256" key="15">
    <source>
        <dbReference type="ARBA" id="ARBA00023930"/>
    </source>
</evidence>
<dbReference type="CDD" id="cd03197">
    <property type="entry name" value="GST_C_mPGES2"/>
    <property type="match status" value="1"/>
</dbReference>
<keyword evidence="7" id="KW-0643">Prostaglandin biosynthesis</keyword>
<evidence type="ECO:0000256" key="13">
    <source>
        <dbReference type="ARBA" id="ARBA00023160"/>
    </source>
</evidence>
<keyword evidence="13" id="KW-0275">Fatty acid biosynthesis</keyword>
<name>A0A9E7G2W5_9LILI</name>
<keyword evidence="24" id="KW-1185">Reference proteome</keyword>
<comment type="subcellular location">
    <subcellularLocation>
        <location evidence="18">Endomembrane system</location>
        <topology evidence="18">Single-pass membrane protein</topology>
    </subcellularLocation>
</comment>
<feature type="domain" description="RING-type" evidence="21">
    <location>
        <begin position="602"/>
        <end position="637"/>
    </location>
</feature>
<dbReference type="EC" id="5.3.99.3" evidence="3"/>
<dbReference type="EMBL" id="CP097507">
    <property type="protein sequence ID" value="URE04947.1"/>
    <property type="molecule type" value="Genomic_DNA"/>
</dbReference>
<comment type="catalytic activity">
    <reaction evidence="15">
        <text>prostaglandin H2 = (12S)-hydroxy-(5Z,8E,10E)-heptadecatrienoate + malonaldehyde</text>
        <dbReference type="Rhea" id="RHEA:48644"/>
        <dbReference type="ChEBI" id="CHEBI:57405"/>
        <dbReference type="ChEBI" id="CHEBI:90694"/>
        <dbReference type="ChEBI" id="CHEBI:566274"/>
    </reaction>
    <physiologicalReaction direction="left-to-right" evidence="15">
        <dbReference type="Rhea" id="RHEA:48645"/>
    </physiologicalReaction>
</comment>
<dbReference type="GO" id="GO:0005739">
    <property type="term" value="C:mitochondrion"/>
    <property type="evidence" value="ECO:0007669"/>
    <property type="project" value="TreeGrafter"/>
</dbReference>
<dbReference type="OrthoDB" id="423541at2759"/>
<dbReference type="SUPFAM" id="SSF52833">
    <property type="entry name" value="Thioredoxin-like"/>
    <property type="match status" value="1"/>
</dbReference>
<dbReference type="SUPFAM" id="SSF47616">
    <property type="entry name" value="GST C-terminal domain-like"/>
    <property type="match status" value="1"/>
</dbReference>
<keyword evidence="10" id="KW-1133">Transmembrane helix</keyword>
<dbReference type="Gene3D" id="3.40.30.10">
    <property type="entry name" value="Glutaredoxin"/>
    <property type="match status" value="1"/>
</dbReference>
<dbReference type="SFLD" id="SFLDG01182">
    <property type="entry name" value="Prostaglandin_E_synthase_like"/>
    <property type="match status" value="1"/>
</dbReference>
<evidence type="ECO:0000259" key="21">
    <source>
        <dbReference type="PROSITE" id="PS50089"/>
    </source>
</evidence>
<dbReference type="GO" id="GO:0012505">
    <property type="term" value="C:endomembrane system"/>
    <property type="evidence" value="ECO:0007669"/>
    <property type="project" value="UniProtKB-SubCell"/>
</dbReference>
<dbReference type="PANTHER" id="PTHR12782">
    <property type="entry name" value="MICROSOMAL PROSTAGLANDIN E SYNTHASE-2"/>
    <property type="match status" value="1"/>
</dbReference>
<keyword evidence="5" id="KW-0644">Prostaglandin metabolism</keyword>
<accession>A0A9E7G2W5</accession>
<dbReference type="SFLD" id="SFLDG01203">
    <property type="entry name" value="Prostaglandin_E_synthase_like1"/>
    <property type="match status" value="1"/>
</dbReference>
<dbReference type="PROSITE" id="PS00195">
    <property type="entry name" value="GLUTAREDOXIN_1"/>
    <property type="match status" value="1"/>
</dbReference>
<dbReference type="GO" id="GO:0006633">
    <property type="term" value="P:fatty acid biosynthetic process"/>
    <property type="evidence" value="ECO:0007669"/>
    <property type="project" value="UniProtKB-KW"/>
</dbReference>
<keyword evidence="11" id="KW-0443">Lipid metabolism</keyword>
<protein>
    <recommendedName>
        <fullName evidence="4">Prostaglandin E synthase 2</fullName>
        <ecNumber evidence="3">5.3.99.3</ecNumber>
    </recommendedName>
    <alternativeName>
        <fullName evidence="17">Microsomal prostaglandin E synthase 2</fullName>
    </alternativeName>
</protein>
<evidence type="ECO:0000256" key="17">
    <source>
        <dbReference type="ARBA" id="ARBA00031041"/>
    </source>
</evidence>
<organism evidence="23 24">
    <name type="scientific">Musa troglodytarum</name>
    <name type="common">fe'i banana</name>
    <dbReference type="NCBI Taxonomy" id="320322"/>
    <lineage>
        <taxon>Eukaryota</taxon>
        <taxon>Viridiplantae</taxon>
        <taxon>Streptophyta</taxon>
        <taxon>Embryophyta</taxon>
        <taxon>Tracheophyta</taxon>
        <taxon>Spermatophyta</taxon>
        <taxon>Magnoliopsida</taxon>
        <taxon>Liliopsida</taxon>
        <taxon>Zingiberales</taxon>
        <taxon>Musaceae</taxon>
        <taxon>Musa</taxon>
    </lineage>
</organism>
<evidence type="ECO:0000256" key="18">
    <source>
        <dbReference type="ARBA" id="ARBA00037847"/>
    </source>
</evidence>
<feature type="region of interest" description="Disordered" evidence="20">
    <location>
        <begin position="441"/>
        <end position="462"/>
    </location>
</feature>
<evidence type="ECO:0000256" key="16">
    <source>
        <dbReference type="ARBA" id="ARBA00023931"/>
    </source>
</evidence>
<dbReference type="Gene3D" id="3.30.40.10">
    <property type="entry name" value="Zinc/RING finger domain, C3HC4 (zinc finger)"/>
    <property type="match status" value="1"/>
</dbReference>
<dbReference type="PANTHER" id="PTHR12782:SF5">
    <property type="entry name" value="PROSTAGLANDIN E SYNTHASE 2"/>
    <property type="match status" value="1"/>
</dbReference>
<dbReference type="InterPro" id="IPR004045">
    <property type="entry name" value="Glutathione_S-Trfase_N"/>
</dbReference>
<dbReference type="GO" id="GO:0008270">
    <property type="term" value="F:zinc ion binding"/>
    <property type="evidence" value="ECO:0007669"/>
    <property type="project" value="UniProtKB-KW"/>
</dbReference>
<dbReference type="SFLD" id="SFLDS00019">
    <property type="entry name" value="Glutathione_Transferase_(cytos"/>
    <property type="match status" value="1"/>
</dbReference>
<evidence type="ECO:0000256" key="14">
    <source>
        <dbReference type="ARBA" id="ARBA00023235"/>
    </source>
</evidence>
<dbReference type="Gene3D" id="1.20.1050.10">
    <property type="match status" value="1"/>
</dbReference>
<evidence type="ECO:0000256" key="1">
    <source>
        <dbReference type="ARBA" id="ARBA00004702"/>
    </source>
</evidence>
<dbReference type="PROSITE" id="PS51354">
    <property type="entry name" value="GLUTAREDOXIN_2"/>
    <property type="match status" value="1"/>
</dbReference>
<comment type="similarity">
    <text evidence="2">Belongs to the GST superfamily.</text>
</comment>
<evidence type="ECO:0000256" key="20">
    <source>
        <dbReference type="SAM" id="MobiDB-lite"/>
    </source>
</evidence>
<evidence type="ECO:0000256" key="10">
    <source>
        <dbReference type="ARBA" id="ARBA00022989"/>
    </source>
</evidence>
<dbReference type="Proteomes" id="UP001055439">
    <property type="component" value="Chromosome 5"/>
</dbReference>